<dbReference type="AlphaFoldDB" id="A0A0D0BFV4"/>
<sequence>MRFWQARHRLAVRSNRDSLQLCSFLDRTAKIWYYDVQVCRALLWLITVVSIPCRICTGLELNLLLLRKVG</sequence>
<organism evidence="1 2">
    <name type="scientific">Collybiopsis luxurians FD-317 M1</name>
    <dbReference type="NCBI Taxonomy" id="944289"/>
    <lineage>
        <taxon>Eukaryota</taxon>
        <taxon>Fungi</taxon>
        <taxon>Dikarya</taxon>
        <taxon>Basidiomycota</taxon>
        <taxon>Agaricomycotina</taxon>
        <taxon>Agaricomycetes</taxon>
        <taxon>Agaricomycetidae</taxon>
        <taxon>Agaricales</taxon>
        <taxon>Marasmiineae</taxon>
        <taxon>Omphalotaceae</taxon>
        <taxon>Collybiopsis</taxon>
        <taxon>Collybiopsis luxurians</taxon>
    </lineage>
</organism>
<proteinExistence type="predicted"/>
<evidence type="ECO:0000313" key="2">
    <source>
        <dbReference type="Proteomes" id="UP000053593"/>
    </source>
</evidence>
<dbReference type="EMBL" id="KN834828">
    <property type="protein sequence ID" value="KIK53501.1"/>
    <property type="molecule type" value="Genomic_DNA"/>
</dbReference>
<keyword evidence="2" id="KW-1185">Reference proteome</keyword>
<gene>
    <name evidence="1" type="ORF">GYMLUDRAFT_935881</name>
</gene>
<dbReference type="Proteomes" id="UP000053593">
    <property type="component" value="Unassembled WGS sequence"/>
</dbReference>
<protein>
    <submittedName>
        <fullName evidence="1">Uncharacterized protein</fullName>
    </submittedName>
</protein>
<dbReference type="HOGENOM" id="CLU_2758045_0_0_1"/>
<reference evidence="1 2" key="1">
    <citation type="submission" date="2014-04" db="EMBL/GenBank/DDBJ databases">
        <title>Evolutionary Origins and Diversification of the Mycorrhizal Mutualists.</title>
        <authorList>
            <consortium name="DOE Joint Genome Institute"/>
            <consortium name="Mycorrhizal Genomics Consortium"/>
            <person name="Kohler A."/>
            <person name="Kuo A."/>
            <person name="Nagy L.G."/>
            <person name="Floudas D."/>
            <person name="Copeland A."/>
            <person name="Barry K.W."/>
            <person name="Cichocki N."/>
            <person name="Veneault-Fourrey C."/>
            <person name="LaButti K."/>
            <person name="Lindquist E.A."/>
            <person name="Lipzen A."/>
            <person name="Lundell T."/>
            <person name="Morin E."/>
            <person name="Murat C."/>
            <person name="Riley R."/>
            <person name="Ohm R."/>
            <person name="Sun H."/>
            <person name="Tunlid A."/>
            <person name="Henrissat B."/>
            <person name="Grigoriev I.V."/>
            <person name="Hibbett D.S."/>
            <person name="Martin F."/>
        </authorList>
    </citation>
    <scope>NUCLEOTIDE SEQUENCE [LARGE SCALE GENOMIC DNA]</scope>
    <source>
        <strain evidence="1 2">FD-317 M1</strain>
    </source>
</reference>
<evidence type="ECO:0000313" key="1">
    <source>
        <dbReference type="EMBL" id="KIK53501.1"/>
    </source>
</evidence>
<accession>A0A0D0BFV4</accession>
<name>A0A0D0BFV4_9AGAR</name>